<proteinExistence type="predicted"/>
<accession>A0A1J4V7U3</accession>
<dbReference type="EMBL" id="MNVO01000048">
    <property type="protein sequence ID" value="OIO32091.1"/>
    <property type="molecule type" value="Genomic_DNA"/>
</dbReference>
<evidence type="ECO:0000256" key="1">
    <source>
        <dbReference type="SAM" id="MobiDB-lite"/>
    </source>
</evidence>
<evidence type="ECO:0000313" key="2">
    <source>
        <dbReference type="EMBL" id="OIO32091.1"/>
    </source>
</evidence>
<feature type="compositionally biased region" description="Pro residues" evidence="1">
    <location>
        <begin position="157"/>
        <end position="176"/>
    </location>
</feature>
<gene>
    <name evidence="2" type="ORF">AUJ44_03225</name>
</gene>
<feature type="compositionally biased region" description="Polar residues" evidence="1">
    <location>
        <begin position="110"/>
        <end position="120"/>
    </location>
</feature>
<feature type="compositionally biased region" description="Low complexity" evidence="1">
    <location>
        <begin position="177"/>
        <end position="189"/>
    </location>
</feature>
<comment type="caution">
    <text evidence="2">The sequence shown here is derived from an EMBL/GenBank/DDBJ whole genome shotgun (WGS) entry which is preliminary data.</text>
</comment>
<dbReference type="Proteomes" id="UP000183206">
    <property type="component" value="Unassembled WGS sequence"/>
</dbReference>
<feature type="region of interest" description="Disordered" evidence="1">
    <location>
        <begin position="110"/>
        <end position="242"/>
    </location>
</feature>
<sequence>MYDEETLKQKIQEATPEVRDMISNPDFGPLIQEFGIKRGATPLQCLNIADEVILALLGLSSKDTFAETIKSKFGISEDAARGMTEDININIFSQSSAPHISTTPQALVSHSTPIHDNTPQVRVIPRTPPAREQSFVSPIPHYPPEPAPAREQSFTPPISPASTPEPPREAPPPVPTSQPVAPAPQAQEVSEPKHIFEQKLQSVSRAPQEESMITPRQGQQQAVPRIDTSTAQSGDMYREPIG</sequence>
<dbReference type="AlphaFoldDB" id="A0A1J4V7U3"/>
<dbReference type="STRING" id="1805282.AUJ44_03225"/>
<feature type="compositionally biased region" description="Polar residues" evidence="1">
    <location>
        <begin position="214"/>
        <end position="233"/>
    </location>
</feature>
<protein>
    <submittedName>
        <fullName evidence="2">Uncharacterized protein</fullName>
    </submittedName>
</protein>
<evidence type="ECO:0000313" key="3">
    <source>
        <dbReference type="Proteomes" id="UP000183206"/>
    </source>
</evidence>
<name>A0A1J4V7U3_9BACT</name>
<reference evidence="2 3" key="1">
    <citation type="journal article" date="2016" name="Environ. Microbiol.">
        <title>Genomic resolution of a cold subsurface aquifer community provides metabolic insights for novel microbes adapted to high CO concentrations.</title>
        <authorList>
            <person name="Probst A.J."/>
            <person name="Castelle C.J."/>
            <person name="Singh A."/>
            <person name="Brown C.T."/>
            <person name="Anantharaman K."/>
            <person name="Sharon I."/>
            <person name="Hug L.A."/>
            <person name="Burstein D."/>
            <person name="Emerson J.B."/>
            <person name="Thomas B.C."/>
            <person name="Banfield J.F."/>
        </authorList>
    </citation>
    <scope>NUCLEOTIDE SEQUENCE [LARGE SCALE GENOMIC DNA]</scope>
    <source>
        <strain evidence="2">CG1_02_47_685</strain>
    </source>
</reference>
<organism evidence="2 3">
    <name type="scientific">Candidatus Nomurabacteria bacterium CG1_02_47_685</name>
    <dbReference type="NCBI Taxonomy" id="1805282"/>
    <lineage>
        <taxon>Bacteria</taxon>
        <taxon>Candidatus Nomuraibacteriota</taxon>
    </lineage>
</organism>